<dbReference type="EMBL" id="CP017147">
    <property type="protein sequence ID" value="AOO82109.1"/>
    <property type="molecule type" value="Genomic_DNA"/>
</dbReference>
<evidence type="ECO:0008006" key="4">
    <source>
        <dbReference type="Google" id="ProtNLM"/>
    </source>
</evidence>
<name>A0A1D7U409_9HYPH</name>
<sequence>MMMRRMGAVVLAGGLSVLLGTVVLAASSSAPLPPPDPTAKNLTPYMIQLRAFDACLHTQSQLLQTTREAVHTPCSCYAKGTVNAMSKDEIQAFRDTGYFNDTAREKGLEFLDKCKLKRPL</sequence>
<dbReference type="KEGG" id="bvv:BHK69_18150"/>
<evidence type="ECO:0000256" key="1">
    <source>
        <dbReference type="SAM" id="SignalP"/>
    </source>
</evidence>
<proteinExistence type="predicted"/>
<dbReference type="AlphaFoldDB" id="A0A1D7U409"/>
<evidence type="ECO:0000313" key="3">
    <source>
        <dbReference type="Proteomes" id="UP000094969"/>
    </source>
</evidence>
<evidence type="ECO:0000313" key="2">
    <source>
        <dbReference type="EMBL" id="AOO82109.1"/>
    </source>
</evidence>
<accession>A0A1D7U409</accession>
<gene>
    <name evidence="2" type="ORF">BHK69_18150</name>
</gene>
<organism evidence="2 3">
    <name type="scientific">Bosea vaviloviae</name>
    <dbReference type="NCBI Taxonomy" id="1526658"/>
    <lineage>
        <taxon>Bacteria</taxon>
        <taxon>Pseudomonadati</taxon>
        <taxon>Pseudomonadota</taxon>
        <taxon>Alphaproteobacteria</taxon>
        <taxon>Hyphomicrobiales</taxon>
        <taxon>Boseaceae</taxon>
        <taxon>Bosea</taxon>
    </lineage>
</organism>
<reference evidence="2 3" key="1">
    <citation type="journal article" date="2015" name="Antonie Van Leeuwenhoek">
        <title>Bosea vaviloviae sp. nov., a new species of slow-growing rhizobia isolated from nodules of the relict species Vavilovia formosa (Stev.) Fed.</title>
        <authorList>
            <person name="Safronova V.I."/>
            <person name="Kuznetsova I.G."/>
            <person name="Sazanova A.L."/>
            <person name="Kimeklis A.K."/>
            <person name="Belimov A.A."/>
            <person name="Andronov E.E."/>
            <person name="Pinaev A.G."/>
            <person name="Chizhevskaya E.P."/>
            <person name="Pukhaev A.R."/>
            <person name="Popov K.P."/>
            <person name="Willems A."/>
            <person name="Tikhonovich I.A."/>
        </authorList>
    </citation>
    <scope>NUCLEOTIDE SEQUENCE [LARGE SCALE GENOMIC DNA]</scope>
    <source>
        <strain evidence="2 3">Vaf18</strain>
    </source>
</reference>
<feature type="chain" id="PRO_5009099957" description="Secreted protein" evidence="1">
    <location>
        <begin position="26"/>
        <end position="120"/>
    </location>
</feature>
<keyword evidence="3" id="KW-1185">Reference proteome</keyword>
<protein>
    <recommendedName>
        <fullName evidence="4">Secreted protein</fullName>
    </recommendedName>
</protein>
<keyword evidence="1" id="KW-0732">Signal</keyword>
<dbReference type="Proteomes" id="UP000094969">
    <property type="component" value="Chromosome"/>
</dbReference>
<feature type="signal peptide" evidence="1">
    <location>
        <begin position="1"/>
        <end position="25"/>
    </location>
</feature>